<dbReference type="Proteomes" id="UP000319383">
    <property type="component" value="Chromosome"/>
</dbReference>
<dbReference type="KEGG" id="sdyn:Mal52_04780"/>
<feature type="domain" description="Pyrrolo-quinoline quinone repeat" evidence="2">
    <location>
        <begin position="46"/>
        <end position="110"/>
    </location>
</feature>
<reference evidence="3 4" key="1">
    <citation type="submission" date="2019-02" db="EMBL/GenBank/DDBJ databases">
        <title>Deep-cultivation of Planctomycetes and their phenomic and genomic characterization uncovers novel biology.</title>
        <authorList>
            <person name="Wiegand S."/>
            <person name="Jogler M."/>
            <person name="Boedeker C."/>
            <person name="Pinto D."/>
            <person name="Vollmers J."/>
            <person name="Rivas-Marin E."/>
            <person name="Kohn T."/>
            <person name="Peeters S.H."/>
            <person name="Heuer A."/>
            <person name="Rast P."/>
            <person name="Oberbeckmann S."/>
            <person name="Bunk B."/>
            <person name="Jeske O."/>
            <person name="Meyerdierks A."/>
            <person name="Storesund J.E."/>
            <person name="Kallscheuer N."/>
            <person name="Luecker S."/>
            <person name="Lage O.M."/>
            <person name="Pohl T."/>
            <person name="Merkel B.J."/>
            <person name="Hornburger P."/>
            <person name="Mueller R.-W."/>
            <person name="Bruemmer F."/>
            <person name="Labrenz M."/>
            <person name="Spormann A.M."/>
            <person name="Op den Camp H."/>
            <person name="Overmann J."/>
            <person name="Amann R."/>
            <person name="Jetten M.S.M."/>
            <person name="Mascher T."/>
            <person name="Medema M.H."/>
            <person name="Devos D.P."/>
            <person name="Kaster A.-K."/>
            <person name="Ovreas L."/>
            <person name="Rohde M."/>
            <person name="Galperin M.Y."/>
            <person name="Jogler C."/>
        </authorList>
    </citation>
    <scope>NUCLEOTIDE SEQUENCE [LARGE SCALE GENOMIC DNA]</scope>
    <source>
        <strain evidence="3 4">Mal52</strain>
    </source>
</reference>
<evidence type="ECO:0000259" key="2">
    <source>
        <dbReference type="Pfam" id="PF13360"/>
    </source>
</evidence>
<feature type="domain" description="Pyrrolo-quinoline quinone repeat" evidence="2">
    <location>
        <begin position="120"/>
        <end position="348"/>
    </location>
</feature>
<dbReference type="AlphaFoldDB" id="A0A517ZHR5"/>
<dbReference type="InterPro" id="IPR011047">
    <property type="entry name" value="Quinoprotein_ADH-like_sf"/>
</dbReference>
<dbReference type="SMART" id="SM00564">
    <property type="entry name" value="PQQ"/>
    <property type="match status" value="4"/>
</dbReference>
<feature type="chain" id="PRO_5021772812" evidence="1">
    <location>
        <begin position="23"/>
        <end position="426"/>
    </location>
</feature>
<dbReference type="EMBL" id="CP036276">
    <property type="protein sequence ID" value="QDU42023.1"/>
    <property type="molecule type" value="Genomic_DNA"/>
</dbReference>
<dbReference type="SUPFAM" id="SSF50998">
    <property type="entry name" value="Quinoprotein alcohol dehydrogenase-like"/>
    <property type="match status" value="1"/>
</dbReference>
<evidence type="ECO:0000313" key="3">
    <source>
        <dbReference type="EMBL" id="QDU42023.1"/>
    </source>
</evidence>
<keyword evidence="4" id="KW-1185">Reference proteome</keyword>
<dbReference type="RefSeq" id="WP_145374033.1">
    <property type="nucleotide sequence ID" value="NZ_CP036276.1"/>
</dbReference>
<organism evidence="3 4">
    <name type="scientific">Symmachiella dynata</name>
    <dbReference type="NCBI Taxonomy" id="2527995"/>
    <lineage>
        <taxon>Bacteria</taxon>
        <taxon>Pseudomonadati</taxon>
        <taxon>Planctomycetota</taxon>
        <taxon>Planctomycetia</taxon>
        <taxon>Planctomycetales</taxon>
        <taxon>Planctomycetaceae</taxon>
        <taxon>Symmachiella</taxon>
    </lineage>
</organism>
<proteinExistence type="predicted"/>
<name>A0A517ZHR5_9PLAN</name>
<accession>A0A517ZHR5</accession>
<dbReference type="InterPro" id="IPR015943">
    <property type="entry name" value="WD40/YVTN_repeat-like_dom_sf"/>
</dbReference>
<sequence precursor="true">MSRCLVSALFLVVFGATHPIWAADWPTFRGPAGDGLSGGEQGPTQWSATDNIAWKVKLPQPGNGSPIAVDGRVFVTSAEDEEGKQRSLYCFDQKTGKQQWVRTVTIDEKMPTHKTNPYCGSTPASDGERVVVFHGSAGLYCYDLDGNELWSRNLGKFRHMWGYGASPIFHDGKILLNAGPGKNVFLTAIDPTNGKEIWKTPEPVEADGNRRDDGNPMGSWCTPVIAEVGGKSQIICAMPTRVNAYDPQSGEIIWTCDGMAHDRGSLAYSSPVIVGPLCFITGGYRGPTMAIRLGGTGDVTQTHRLYRKENSPQSIGTGVAIDGYLYRPNADGAAIQCLDPKTGKILWSHRGKGPSWGSIAGAGGLLYLTNKKGTTLVFKPSEEKYIEVAVNELDDSTNATPAIADGRIFIRTDGSLFGIAESPTQN</sequence>
<dbReference type="PANTHER" id="PTHR34512">
    <property type="entry name" value="CELL SURFACE PROTEIN"/>
    <property type="match status" value="1"/>
</dbReference>
<evidence type="ECO:0000313" key="4">
    <source>
        <dbReference type="Proteomes" id="UP000319383"/>
    </source>
</evidence>
<dbReference type="InterPro" id="IPR018391">
    <property type="entry name" value="PQQ_b-propeller_rpt"/>
</dbReference>
<dbReference type="InterPro" id="IPR002372">
    <property type="entry name" value="PQQ_rpt_dom"/>
</dbReference>
<protein>
    <submittedName>
        <fullName evidence="3">Outer membrane protein assembly factor BamB</fullName>
    </submittedName>
</protein>
<dbReference type="PANTHER" id="PTHR34512:SF30">
    <property type="entry name" value="OUTER MEMBRANE PROTEIN ASSEMBLY FACTOR BAMB"/>
    <property type="match status" value="1"/>
</dbReference>
<dbReference type="Pfam" id="PF13360">
    <property type="entry name" value="PQQ_2"/>
    <property type="match status" value="2"/>
</dbReference>
<dbReference type="Gene3D" id="2.130.10.10">
    <property type="entry name" value="YVTN repeat-like/Quinoprotein amine dehydrogenase"/>
    <property type="match status" value="1"/>
</dbReference>
<keyword evidence="1" id="KW-0732">Signal</keyword>
<evidence type="ECO:0000256" key="1">
    <source>
        <dbReference type="SAM" id="SignalP"/>
    </source>
</evidence>
<dbReference type="Gene3D" id="2.40.10.480">
    <property type="match status" value="1"/>
</dbReference>
<feature type="signal peptide" evidence="1">
    <location>
        <begin position="1"/>
        <end position="22"/>
    </location>
</feature>
<gene>
    <name evidence="3" type="primary">bamB_1</name>
    <name evidence="3" type="ORF">Mal52_04780</name>
</gene>